<keyword evidence="4" id="KW-0378">Hydrolase</keyword>
<dbReference type="InterPro" id="IPR002121">
    <property type="entry name" value="HRDC_dom"/>
</dbReference>
<sequence length="832" mass="92475">MATDDGVFAKKQQALLNSLGRLVKASQFLNSSDVQFLKASSPAVSSTLDATSDALLSALSQTNSYSSLSAVSNRCNKTNSAPSSLCEDDLTDKFDIIVDVVDNLLEKTDICLDLFKKPPKNALETRIGSAASKQQDSVSKTTHTPRTHGIIRPQLSFLDKIDNTATPFFPRITSKPNAKVPLKSDTNDKAVISSAMETHLGTLGDPHIDRPHRTYHPYQVEIESIDYPLTLFNQKLEEIYRSLDTTPLTWVDTPDLLEMMCSILNVSTEFAVDLEHHDYRSFQGFTCLIQISTRTEDFIVDSLALRSSLHLLNSSFTNPNIVKAFHGAEMDIQWLQRDFGVYVVGLFDTYHASHVLELEGHSLAFLLKYYCDVDTDKRYQLADWRVRPIPQEMMLYARTDTHYLLYIFDRMRNEMLSKSNAETQNLMRVCLQRSSLTSLNTYEKPVYLSDGLNSNGWKSLLNRFKDSLNEEGLAVFKAIHGWRDHIARKEDESLRFVMPNHMLQNICRIMPTDSTAVVACCSPTPSLVRLYAKELANLILHTIQESRQLAAAKVRMAEQIVLQSEIKNATIAKLDPTHIRFNNAGTDSDVVSIPPSAALVSESLGTASIRANPSLELYPHKVPLSKNPQSYAMPSTRSNPFVEATTVSCLFSTTTPSFGKEDTVLASAKARAAEIRSRLVLQAPAYSEVIPNPHPIESINSPSSLAVSTLGESEREIAVCHPIVEEDASLTTLGEDPIMMSTVADVVTVARPGTKLGYKKRRRHGSERANLAEGFTAFAYNSKEDPINALKVPKTTEVYSPFDHTVTKESKPIRSQLRSKSGAKSKVFGPSI</sequence>
<evidence type="ECO:0000256" key="7">
    <source>
        <dbReference type="ARBA" id="ARBA00023242"/>
    </source>
</evidence>
<reference evidence="11 12" key="1">
    <citation type="submission" date="2021-02" db="EMBL/GenBank/DDBJ databases">
        <title>Variation within the Batrachochytrium salamandrivorans European outbreak.</title>
        <authorList>
            <person name="Kelly M."/>
            <person name="Pasmans F."/>
            <person name="Shea T.P."/>
            <person name="Munoz J.F."/>
            <person name="Carranza S."/>
            <person name="Cuomo C.A."/>
            <person name="Martel A."/>
        </authorList>
    </citation>
    <scope>NUCLEOTIDE SEQUENCE [LARGE SCALE GENOMIC DNA]</scope>
    <source>
        <strain evidence="11 12">AMFP18/2</strain>
    </source>
</reference>
<comment type="subcellular location">
    <subcellularLocation>
        <location evidence="1">Nucleus</location>
    </subcellularLocation>
</comment>
<dbReference type="InterPro" id="IPR045092">
    <property type="entry name" value="Rrp6-like"/>
</dbReference>
<dbReference type="SMART" id="SM00474">
    <property type="entry name" value="35EXOc"/>
    <property type="match status" value="1"/>
</dbReference>
<dbReference type="InterPro" id="IPR036397">
    <property type="entry name" value="RNaseH_sf"/>
</dbReference>
<dbReference type="EMBL" id="JAFCIX010000435">
    <property type="protein sequence ID" value="KAH6590268.1"/>
    <property type="molecule type" value="Genomic_DNA"/>
</dbReference>
<evidence type="ECO:0000256" key="9">
    <source>
        <dbReference type="SAM" id="MobiDB-lite"/>
    </source>
</evidence>
<evidence type="ECO:0000256" key="4">
    <source>
        <dbReference type="ARBA" id="ARBA00022801"/>
    </source>
</evidence>
<dbReference type="SUPFAM" id="SSF53098">
    <property type="entry name" value="Ribonuclease H-like"/>
    <property type="match status" value="1"/>
</dbReference>
<keyword evidence="5" id="KW-0271">Exosome</keyword>
<evidence type="ECO:0000313" key="12">
    <source>
        <dbReference type="Proteomes" id="UP001648503"/>
    </source>
</evidence>
<evidence type="ECO:0000256" key="3">
    <source>
        <dbReference type="ARBA" id="ARBA00022722"/>
    </source>
</evidence>
<dbReference type="Proteomes" id="UP001648503">
    <property type="component" value="Unassembled WGS sequence"/>
</dbReference>
<dbReference type="Pfam" id="PF01612">
    <property type="entry name" value="DNA_pol_A_exo1"/>
    <property type="match status" value="1"/>
</dbReference>
<dbReference type="PROSITE" id="PS50967">
    <property type="entry name" value="HRDC"/>
    <property type="match status" value="1"/>
</dbReference>
<evidence type="ECO:0000256" key="8">
    <source>
        <dbReference type="ARBA" id="ARBA00043957"/>
    </source>
</evidence>
<proteinExistence type="inferred from homology"/>
<gene>
    <name evidence="11" type="ORF">BASA50_009528</name>
</gene>
<dbReference type="Gene3D" id="3.30.420.10">
    <property type="entry name" value="Ribonuclease H-like superfamily/Ribonuclease H"/>
    <property type="match status" value="1"/>
</dbReference>
<keyword evidence="3" id="KW-0540">Nuclease</keyword>
<dbReference type="SMART" id="SM00341">
    <property type="entry name" value="HRDC"/>
    <property type="match status" value="1"/>
</dbReference>
<organism evidence="11 12">
    <name type="scientific">Batrachochytrium salamandrivorans</name>
    <dbReference type="NCBI Taxonomy" id="1357716"/>
    <lineage>
        <taxon>Eukaryota</taxon>
        <taxon>Fungi</taxon>
        <taxon>Fungi incertae sedis</taxon>
        <taxon>Chytridiomycota</taxon>
        <taxon>Chytridiomycota incertae sedis</taxon>
        <taxon>Chytridiomycetes</taxon>
        <taxon>Rhizophydiales</taxon>
        <taxon>Rhizophydiales incertae sedis</taxon>
        <taxon>Batrachochytrium</taxon>
    </lineage>
</organism>
<feature type="region of interest" description="Disordered" evidence="9">
    <location>
        <begin position="808"/>
        <end position="832"/>
    </location>
</feature>
<comment type="caution">
    <text evidence="11">The sequence shown here is derived from an EMBL/GenBank/DDBJ whole genome shotgun (WGS) entry which is preliminary data.</text>
</comment>
<dbReference type="Pfam" id="PF00570">
    <property type="entry name" value="HRDC"/>
    <property type="match status" value="1"/>
</dbReference>
<dbReference type="Gene3D" id="1.10.150.80">
    <property type="entry name" value="HRDC domain"/>
    <property type="match status" value="1"/>
</dbReference>
<dbReference type="SUPFAM" id="SSF47819">
    <property type="entry name" value="HRDC-like"/>
    <property type="match status" value="1"/>
</dbReference>
<dbReference type="InterPro" id="IPR010997">
    <property type="entry name" value="HRDC-like_sf"/>
</dbReference>
<dbReference type="CDD" id="cd06147">
    <property type="entry name" value="Rrp6p_like_exo"/>
    <property type="match status" value="1"/>
</dbReference>
<evidence type="ECO:0000313" key="11">
    <source>
        <dbReference type="EMBL" id="KAH6590268.1"/>
    </source>
</evidence>
<feature type="region of interest" description="Disordered" evidence="9">
    <location>
        <begin position="127"/>
        <end position="146"/>
    </location>
</feature>
<keyword evidence="12" id="KW-1185">Reference proteome</keyword>
<feature type="compositionally biased region" description="Polar residues" evidence="9">
    <location>
        <begin position="131"/>
        <end position="144"/>
    </location>
</feature>
<dbReference type="InterPro" id="IPR012588">
    <property type="entry name" value="Exosome-assoc_fac_Rrp6_N"/>
</dbReference>
<dbReference type="InterPro" id="IPR012337">
    <property type="entry name" value="RNaseH-like_sf"/>
</dbReference>
<dbReference type="Pfam" id="PF08066">
    <property type="entry name" value="PMC2NT"/>
    <property type="match status" value="1"/>
</dbReference>
<dbReference type="InterPro" id="IPR049559">
    <property type="entry name" value="Rrp6p-like_exo"/>
</dbReference>
<comment type="similarity">
    <text evidence="8">Belongs to the exosome component 10/RRP6 family.</text>
</comment>
<evidence type="ECO:0000259" key="10">
    <source>
        <dbReference type="PROSITE" id="PS50967"/>
    </source>
</evidence>
<keyword evidence="6" id="KW-0269">Exonuclease</keyword>
<dbReference type="InterPro" id="IPR044876">
    <property type="entry name" value="HRDC_dom_sf"/>
</dbReference>
<evidence type="ECO:0000256" key="5">
    <source>
        <dbReference type="ARBA" id="ARBA00022835"/>
    </source>
</evidence>
<keyword evidence="2" id="KW-0698">rRNA processing</keyword>
<evidence type="ECO:0000256" key="1">
    <source>
        <dbReference type="ARBA" id="ARBA00004123"/>
    </source>
</evidence>
<dbReference type="PANTHER" id="PTHR12124">
    <property type="entry name" value="POLYMYOSITIS/SCLERODERMA AUTOANTIGEN-RELATED"/>
    <property type="match status" value="1"/>
</dbReference>
<name>A0ABQ8F1Q2_9FUNG</name>
<evidence type="ECO:0000256" key="6">
    <source>
        <dbReference type="ARBA" id="ARBA00022839"/>
    </source>
</evidence>
<protein>
    <recommendedName>
        <fullName evidence="10">HRDC domain-containing protein</fullName>
    </recommendedName>
</protein>
<evidence type="ECO:0000256" key="2">
    <source>
        <dbReference type="ARBA" id="ARBA00022552"/>
    </source>
</evidence>
<keyword evidence="7" id="KW-0539">Nucleus</keyword>
<dbReference type="InterPro" id="IPR002562">
    <property type="entry name" value="3'-5'_exonuclease_dom"/>
</dbReference>
<dbReference type="PANTHER" id="PTHR12124:SF47">
    <property type="entry name" value="EXOSOME COMPONENT 10"/>
    <property type="match status" value="1"/>
</dbReference>
<feature type="domain" description="HRDC" evidence="10">
    <location>
        <begin position="469"/>
        <end position="549"/>
    </location>
</feature>
<accession>A0ABQ8F1Q2</accession>